<evidence type="ECO:0000256" key="12">
    <source>
        <dbReference type="ARBA" id="ARBA00023136"/>
    </source>
</evidence>
<evidence type="ECO:0000256" key="2">
    <source>
        <dbReference type="ARBA" id="ARBA00005073"/>
    </source>
</evidence>
<evidence type="ECO:0000256" key="14">
    <source>
        <dbReference type="PIRNR" id="PIRNR004638"/>
    </source>
</evidence>
<keyword evidence="9 15" id="KW-1133">Transmembrane helix</keyword>
<comment type="pathway">
    <text evidence="2 14">Porphyrin-containing compound metabolism; protoporphyrin-IX biosynthesis; protoporphyrin-IX from protoporphyrinogen-IX: step 1/1.</text>
</comment>
<dbReference type="GO" id="GO:0046872">
    <property type="term" value="F:metal ion binding"/>
    <property type="evidence" value="ECO:0007669"/>
    <property type="project" value="UniProtKB-UniRule"/>
</dbReference>
<accession>A0A336JU22</accession>
<evidence type="ECO:0000313" key="17">
    <source>
        <dbReference type="EMBL" id="SSW93008.1"/>
    </source>
</evidence>
<dbReference type="PIRSF" id="PIRSF004638">
    <property type="entry name" value="UCP004638"/>
    <property type="match status" value="1"/>
</dbReference>
<dbReference type="OrthoDB" id="7570050at2"/>
<dbReference type="EMBL" id="QRDT01000028">
    <property type="protein sequence ID" value="RED26084.1"/>
    <property type="molecule type" value="Genomic_DNA"/>
</dbReference>
<comment type="similarity">
    <text evidence="3 14">Belongs to the HemJ family.</text>
</comment>
<evidence type="ECO:0000313" key="16">
    <source>
        <dbReference type="EMBL" id="RED26084.1"/>
    </source>
</evidence>
<evidence type="ECO:0000256" key="5">
    <source>
        <dbReference type="ARBA" id="ARBA00022475"/>
    </source>
</evidence>
<dbReference type="Pfam" id="PF03653">
    <property type="entry name" value="UPF0093"/>
    <property type="match status" value="1"/>
</dbReference>
<dbReference type="EMBL" id="UFQQ01000028">
    <property type="protein sequence ID" value="SSW93008.1"/>
    <property type="molecule type" value="Genomic_DNA"/>
</dbReference>
<keyword evidence="12 14" id="KW-0472">Membrane</keyword>
<comment type="cofactor">
    <cofactor evidence="14">
        <name>heme b</name>
        <dbReference type="ChEBI" id="CHEBI:60344"/>
    </cofactor>
    <text evidence="14">Binds 1 heme b (iron(II)-protoporphyrin IX) group per subunit.</text>
</comment>
<keyword evidence="19" id="KW-1185">Reference proteome</keyword>
<keyword evidence="10" id="KW-0560">Oxidoreductase</keyword>
<feature type="transmembrane region" description="Helical" evidence="15">
    <location>
        <begin position="48"/>
        <end position="70"/>
    </location>
</feature>
<name>A0A336JU22_9BRAD</name>
<feature type="transmembrane region" description="Helical" evidence="15">
    <location>
        <begin position="7"/>
        <end position="28"/>
    </location>
</feature>
<dbReference type="Proteomes" id="UP000256343">
    <property type="component" value="Unassembled WGS sequence"/>
</dbReference>
<dbReference type="InterPro" id="IPR005265">
    <property type="entry name" value="HemJ-like"/>
</dbReference>
<dbReference type="GO" id="GO:0070818">
    <property type="term" value="F:protoporphyrinogen oxidase activity"/>
    <property type="evidence" value="ECO:0007669"/>
    <property type="project" value="UniProtKB-UniRule"/>
</dbReference>
<evidence type="ECO:0000256" key="8">
    <source>
        <dbReference type="ARBA" id="ARBA00022723"/>
    </source>
</evidence>
<evidence type="ECO:0000256" key="10">
    <source>
        <dbReference type="ARBA" id="ARBA00023002"/>
    </source>
</evidence>
<dbReference type="PANTHER" id="PTHR40255">
    <property type="entry name" value="UPF0093 MEMBRANE PROTEIN SLR1790"/>
    <property type="match status" value="1"/>
</dbReference>
<dbReference type="UniPathway" id="UPA00251">
    <property type="reaction ID" value="UER00324"/>
</dbReference>
<keyword evidence="11 14" id="KW-0408">Iron</keyword>
<proteinExistence type="inferred from homology"/>
<dbReference type="Proteomes" id="UP000252631">
    <property type="component" value="Unassembled WGS sequence"/>
</dbReference>
<keyword evidence="7 15" id="KW-0812">Transmembrane</keyword>
<dbReference type="GO" id="GO:0005886">
    <property type="term" value="C:plasma membrane"/>
    <property type="evidence" value="ECO:0007669"/>
    <property type="project" value="UniProtKB-SubCell"/>
</dbReference>
<dbReference type="AlphaFoldDB" id="A0A336JU22"/>
<evidence type="ECO:0000313" key="19">
    <source>
        <dbReference type="Proteomes" id="UP000256343"/>
    </source>
</evidence>
<evidence type="ECO:0000256" key="3">
    <source>
        <dbReference type="ARBA" id="ARBA00006501"/>
    </source>
</evidence>
<feature type="transmembrane region" description="Helical" evidence="15">
    <location>
        <begin position="115"/>
        <end position="134"/>
    </location>
</feature>
<evidence type="ECO:0000256" key="13">
    <source>
        <dbReference type="ARBA" id="ARBA00048390"/>
    </source>
</evidence>
<keyword evidence="6 14" id="KW-0349">Heme</keyword>
<dbReference type="PANTHER" id="PTHR40255:SF1">
    <property type="entry name" value="PROTOPORPHYRINOGEN IX OXIDASE"/>
    <property type="match status" value="1"/>
</dbReference>
<dbReference type="RefSeq" id="WP_114360421.1">
    <property type="nucleotide sequence ID" value="NZ_QRDT01000028.1"/>
</dbReference>
<evidence type="ECO:0000256" key="4">
    <source>
        <dbReference type="ARBA" id="ARBA00017504"/>
    </source>
</evidence>
<gene>
    <name evidence="16" type="ORF">BJ125_12835</name>
    <name evidence="17" type="ORF">SAMN05892882_12835</name>
</gene>
<evidence type="ECO:0000256" key="9">
    <source>
        <dbReference type="ARBA" id="ARBA00022989"/>
    </source>
</evidence>
<evidence type="ECO:0000256" key="6">
    <source>
        <dbReference type="ARBA" id="ARBA00022617"/>
    </source>
</evidence>
<protein>
    <recommendedName>
        <fullName evidence="4 14">Protoporphyrinogen IX oxidase</fullName>
        <ecNumber evidence="14">1.3.99.-</ecNumber>
    </recommendedName>
</protein>
<evidence type="ECO:0000256" key="7">
    <source>
        <dbReference type="ARBA" id="ARBA00022692"/>
    </source>
</evidence>
<keyword evidence="5 14" id="KW-1003">Cell membrane</keyword>
<comment type="function">
    <text evidence="14">Catalyzes the oxidation of protoporphyrinogen IX to protoporphyrin IX.</text>
</comment>
<evidence type="ECO:0000313" key="18">
    <source>
        <dbReference type="Proteomes" id="UP000252631"/>
    </source>
</evidence>
<dbReference type="EC" id="1.3.99.-" evidence="14"/>
<evidence type="ECO:0000256" key="15">
    <source>
        <dbReference type="SAM" id="Phobius"/>
    </source>
</evidence>
<reference evidence="16 19" key="2">
    <citation type="submission" date="2018-07" db="EMBL/GenBank/DDBJ databases">
        <title>Genomic Encyclopedia of Archaeal and Bacterial Type Strains, Phase II (KMG-II): from individual species to whole genera.</title>
        <authorList>
            <person name="Goeker M."/>
        </authorList>
    </citation>
    <scope>NUCLEOTIDE SEQUENCE [LARGE SCALE GENOMIC DNA]</scope>
    <source>
        <strain evidence="16 19">JA575</strain>
    </source>
</reference>
<comment type="subcellular location">
    <subcellularLocation>
        <location evidence="1">Cell membrane</location>
        <topology evidence="1">Multi-pass membrane protein</topology>
    </subcellularLocation>
</comment>
<comment type="catalytic activity">
    <reaction evidence="13 14">
        <text>protoporphyrinogen IX + 3 A = protoporphyrin IX + 3 AH2</text>
        <dbReference type="Rhea" id="RHEA:62000"/>
        <dbReference type="ChEBI" id="CHEBI:13193"/>
        <dbReference type="ChEBI" id="CHEBI:17499"/>
        <dbReference type="ChEBI" id="CHEBI:57306"/>
        <dbReference type="ChEBI" id="CHEBI:57307"/>
    </reaction>
</comment>
<dbReference type="GO" id="GO:0006782">
    <property type="term" value="P:protoporphyrinogen IX biosynthetic process"/>
    <property type="evidence" value="ECO:0007669"/>
    <property type="project" value="UniProtKB-UniRule"/>
</dbReference>
<keyword evidence="8 14" id="KW-0479">Metal-binding</keyword>
<sequence>MIAWLKAVHILALMVWCAGLLALPGLFVHRSRLSDTAAAELHRLTRTLFIRVASPAAFVAVVAGTGLLFLREVFTTWMMLKLVVVGVLVVIHIRSGHLILNLFAPHGSFVAWRRWALTGATVCTIAGILTLVLAKPELTPAGLPDWLTQPGGLQSLVDTIKPTP</sequence>
<evidence type="ECO:0000256" key="1">
    <source>
        <dbReference type="ARBA" id="ARBA00004651"/>
    </source>
</evidence>
<reference evidence="17 18" key="1">
    <citation type="submission" date="2017-08" db="EMBL/GenBank/DDBJ databases">
        <authorList>
            <person name="de Groot N.N."/>
        </authorList>
    </citation>
    <scope>NUCLEOTIDE SEQUENCE [LARGE SCALE GENOMIC DNA]</scope>
    <source>
        <strain evidence="17 18">JA575</strain>
    </source>
</reference>
<evidence type="ECO:0000256" key="11">
    <source>
        <dbReference type="ARBA" id="ARBA00023004"/>
    </source>
</evidence>
<organism evidence="17 18">
    <name type="scientific">Rhodopseudomonas pentothenatexigens</name>
    <dbReference type="NCBI Taxonomy" id="999699"/>
    <lineage>
        <taxon>Bacteria</taxon>
        <taxon>Pseudomonadati</taxon>
        <taxon>Pseudomonadota</taxon>
        <taxon>Alphaproteobacteria</taxon>
        <taxon>Hyphomicrobiales</taxon>
        <taxon>Nitrobacteraceae</taxon>
        <taxon>Rhodopseudomonas</taxon>
    </lineage>
</organism>
<feature type="transmembrane region" description="Helical" evidence="15">
    <location>
        <begin position="82"/>
        <end position="103"/>
    </location>
</feature>